<evidence type="ECO:0000313" key="3">
    <source>
        <dbReference type="Proteomes" id="UP000541810"/>
    </source>
</evidence>
<proteinExistence type="predicted"/>
<keyword evidence="1" id="KW-0472">Membrane</keyword>
<dbReference type="RefSeq" id="WP_184678886.1">
    <property type="nucleotide sequence ID" value="NZ_JACHGY010000001.1"/>
</dbReference>
<keyword evidence="1" id="KW-0812">Transmembrane</keyword>
<feature type="transmembrane region" description="Helical" evidence="1">
    <location>
        <begin position="21"/>
        <end position="47"/>
    </location>
</feature>
<protein>
    <submittedName>
        <fullName evidence="2">Threonine/homoserine efflux transporter RhtA</fullName>
    </submittedName>
</protein>
<keyword evidence="3" id="KW-1185">Reference proteome</keyword>
<gene>
    <name evidence="2" type="ORF">HNQ40_003224</name>
</gene>
<evidence type="ECO:0000313" key="2">
    <source>
        <dbReference type="EMBL" id="MBB6431418.1"/>
    </source>
</evidence>
<feature type="transmembrane region" description="Helical" evidence="1">
    <location>
        <begin position="53"/>
        <end position="71"/>
    </location>
</feature>
<dbReference type="Proteomes" id="UP000541810">
    <property type="component" value="Unassembled WGS sequence"/>
</dbReference>
<keyword evidence="1" id="KW-1133">Transmembrane helix</keyword>
<sequence length="94" mass="10081">MTRRPGRTRSERKALGESFTVAEHSIGVGVGIFLGTLFGMSLGVSMACFGLTMWLWLVLAFAGAIAGGIVGRRFPFSLEKHAPSEVPVEEEPTV</sequence>
<evidence type="ECO:0000256" key="1">
    <source>
        <dbReference type="SAM" id="Phobius"/>
    </source>
</evidence>
<reference evidence="2 3" key="1">
    <citation type="submission" date="2020-08" db="EMBL/GenBank/DDBJ databases">
        <title>Genomic Encyclopedia of Type Strains, Phase IV (KMG-IV): sequencing the most valuable type-strain genomes for metagenomic binning, comparative biology and taxonomic classification.</title>
        <authorList>
            <person name="Goeker M."/>
        </authorList>
    </citation>
    <scope>NUCLEOTIDE SEQUENCE [LARGE SCALE GENOMIC DNA]</scope>
    <source>
        <strain evidence="2 3">DSM 103725</strain>
    </source>
</reference>
<accession>A0A7X0LMV5</accession>
<organism evidence="2 3">
    <name type="scientific">Algisphaera agarilytica</name>
    <dbReference type="NCBI Taxonomy" id="1385975"/>
    <lineage>
        <taxon>Bacteria</taxon>
        <taxon>Pseudomonadati</taxon>
        <taxon>Planctomycetota</taxon>
        <taxon>Phycisphaerae</taxon>
        <taxon>Phycisphaerales</taxon>
        <taxon>Phycisphaeraceae</taxon>
        <taxon>Algisphaera</taxon>
    </lineage>
</organism>
<comment type="caution">
    <text evidence="2">The sequence shown here is derived from an EMBL/GenBank/DDBJ whole genome shotgun (WGS) entry which is preliminary data.</text>
</comment>
<name>A0A7X0LMV5_9BACT</name>
<dbReference type="AlphaFoldDB" id="A0A7X0LMV5"/>
<dbReference type="EMBL" id="JACHGY010000001">
    <property type="protein sequence ID" value="MBB6431418.1"/>
    <property type="molecule type" value="Genomic_DNA"/>
</dbReference>